<keyword evidence="1" id="KW-0732">Signal</keyword>
<reference evidence="2 3" key="1">
    <citation type="submission" date="2013-08" db="EMBL/GenBank/DDBJ databases">
        <title>The genome sequence of Skermanella stibiiresistens.</title>
        <authorList>
            <person name="Zhu W."/>
            <person name="Wang G."/>
        </authorList>
    </citation>
    <scope>NUCLEOTIDE SEQUENCE [LARGE SCALE GENOMIC DNA]</scope>
    <source>
        <strain evidence="2 3">SB22</strain>
    </source>
</reference>
<proteinExistence type="predicted"/>
<dbReference type="Proteomes" id="UP000019486">
    <property type="component" value="Unassembled WGS sequence"/>
</dbReference>
<organism evidence="2 3">
    <name type="scientific">Skermanella stibiiresistens SB22</name>
    <dbReference type="NCBI Taxonomy" id="1385369"/>
    <lineage>
        <taxon>Bacteria</taxon>
        <taxon>Pseudomonadati</taxon>
        <taxon>Pseudomonadota</taxon>
        <taxon>Alphaproteobacteria</taxon>
        <taxon>Rhodospirillales</taxon>
        <taxon>Azospirillaceae</taxon>
        <taxon>Skermanella</taxon>
    </lineage>
</organism>
<evidence type="ECO:0000313" key="2">
    <source>
        <dbReference type="EMBL" id="EWY42808.1"/>
    </source>
</evidence>
<comment type="caution">
    <text evidence="2">The sequence shown here is derived from an EMBL/GenBank/DDBJ whole genome shotgun (WGS) entry which is preliminary data.</text>
</comment>
<name>W9HFX9_9PROT</name>
<sequence length="129" mass="13549">MWRGSWVTFRTGMASLLMLATLLVYAAPSHASLVSHVRPMAPHEHAVTATANEPIAVLEHDQVPCTDADRLDDGVCCSVAQCATMHAGLLAGAVETLIPGFVLSSDLPAPAMSEGVGSPPALRPPRRII</sequence>
<gene>
    <name evidence="2" type="ORF">N825_00830</name>
</gene>
<evidence type="ECO:0000313" key="3">
    <source>
        <dbReference type="Proteomes" id="UP000019486"/>
    </source>
</evidence>
<feature type="chain" id="PRO_5004920976" description="CopL family metal-binding regulatory protein" evidence="1">
    <location>
        <begin position="27"/>
        <end position="129"/>
    </location>
</feature>
<evidence type="ECO:0000256" key="1">
    <source>
        <dbReference type="SAM" id="SignalP"/>
    </source>
</evidence>
<keyword evidence="3" id="KW-1185">Reference proteome</keyword>
<protein>
    <recommendedName>
        <fullName evidence="4">CopL family metal-binding regulatory protein</fullName>
    </recommendedName>
</protein>
<accession>W9HFX9</accession>
<feature type="signal peptide" evidence="1">
    <location>
        <begin position="1"/>
        <end position="26"/>
    </location>
</feature>
<dbReference type="AlphaFoldDB" id="W9HFX9"/>
<evidence type="ECO:0008006" key="4">
    <source>
        <dbReference type="Google" id="ProtNLM"/>
    </source>
</evidence>
<dbReference type="EMBL" id="AVFL01000001">
    <property type="protein sequence ID" value="EWY42808.1"/>
    <property type="molecule type" value="Genomic_DNA"/>
</dbReference>
<dbReference type="STRING" id="1385369.N825_00830"/>